<evidence type="ECO:0000313" key="2">
    <source>
        <dbReference type="EMBL" id="AGZ63899.1"/>
    </source>
</evidence>
<keyword evidence="1" id="KW-0472">Membrane</keyword>
<dbReference type="RefSeq" id="YP_009057599.1">
    <property type="nucleotide sequence ID" value="NC_024822.1"/>
</dbReference>
<reference evidence="2" key="1">
    <citation type="journal article" date="2013" name="Parasit. Vectors">
        <title>Complete mitochondrial genome sequences of two parasitic/commensal nemerteans, Gononemertes parasita and Nemertopsis tetraclitophila (Nemertea: Hoplonemertea) with phylogenetic implications.</title>
        <authorList>
            <person name="Sun W.Y."/>
            <person name="Xu D.L."/>
            <person name="Chen H.X."/>
            <person name="Shi W."/>
            <person name="Sun S.C."/>
        </authorList>
    </citation>
    <scope>NUCLEOTIDE SEQUENCE</scope>
</reference>
<dbReference type="GeneID" id="20355721"/>
<proteinExistence type="predicted"/>
<dbReference type="EMBL" id="KF572481">
    <property type="protein sequence ID" value="AGZ63899.1"/>
    <property type="molecule type" value="Genomic_DNA"/>
</dbReference>
<name>A0A075CG87_9BILA</name>
<geneLocation type="mitochondrion" evidence="2"/>
<evidence type="ECO:0000256" key="1">
    <source>
        <dbReference type="SAM" id="Phobius"/>
    </source>
</evidence>
<keyword evidence="1" id="KW-1133">Transmembrane helix</keyword>
<protein>
    <submittedName>
        <fullName evidence="2">ATP synthase F0 subunit 8</fullName>
    </submittedName>
</protein>
<dbReference type="CTD" id="4509"/>
<dbReference type="AlphaFoldDB" id="A0A075CG87"/>
<gene>
    <name evidence="2" type="primary">atp8</name>
</gene>
<keyword evidence="1" id="KW-0812">Transmembrane</keyword>
<keyword evidence="2" id="KW-0496">Mitochondrion</keyword>
<organism evidence="2">
    <name type="scientific">Gononemertes parasita</name>
    <dbReference type="NCBI Taxonomy" id="649615"/>
    <lineage>
        <taxon>Eukaryota</taxon>
        <taxon>Metazoa</taxon>
        <taxon>Spiralia</taxon>
        <taxon>Lophotrochozoa</taxon>
        <taxon>Nemertea</taxon>
        <taxon>Enopla</taxon>
        <taxon>Hoplonemertea</taxon>
        <taxon>Monostilifera</taxon>
        <taxon>Eumonostilifera</taxon>
        <taxon>Prosorhochmidae</taxon>
        <taxon>Gononemertes</taxon>
    </lineage>
</organism>
<sequence>MPQISPISWLVLPSFFFVFFFCFLFCLWWCFFSFFLFSVKVCLNGNLVVTFNFWDW</sequence>
<feature type="transmembrane region" description="Helical" evidence="1">
    <location>
        <begin position="15"/>
        <end position="37"/>
    </location>
</feature>
<accession>A0A075CG87</accession>